<dbReference type="CDD" id="cd02042">
    <property type="entry name" value="ParAB_family"/>
    <property type="match status" value="1"/>
</dbReference>
<feature type="domain" description="AAA" evidence="1">
    <location>
        <begin position="4"/>
        <end position="74"/>
    </location>
</feature>
<dbReference type="InterPro" id="IPR027417">
    <property type="entry name" value="P-loop_NTPase"/>
</dbReference>
<name>A0A2H9T488_9ZZZZ</name>
<gene>
    <name evidence="2" type="ORF">CI610_03050</name>
</gene>
<dbReference type="EMBL" id="NSIT01000291">
    <property type="protein sequence ID" value="PJE78024.1"/>
    <property type="molecule type" value="Genomic_DNA"/>
</dbReference>
<dbReference type="InterPro" id="IPR025669">
    <property type="entry name" value="AAA_dom"/>
</dbReference>
<dbReference type="Gene3D" id="3.40.50.300">
    <property type="entry name" value="P-loop containing nucleotide triphosphate hydrolases"/>
    <property type="match status" value="1"/>
</dbReference>
<evidence type="ECO:0000313" key="2">
    <source>
        <dbReference type="EMBL" id="PJE78024.1"/>
    </source>
</evidence>
<sequence>MPIKIVSVWNPKGGQGKSMLSINIAAAMVQLGLKPLVICQDPQGTSMLFFRGGQLPFTVMEKIPNKKPAADIIIFDHQASDWAVPEANMLVMPVNPERSQYATYIDAYKRAEKENKHIFTVVTNGQNQRPEERKTTKYLLDKGAFVIPASGVFSRAAGEYRTIFDEALNKAYKIGQRRKELLHIAGAILADKNNGANNE</sequence>
<evidence type="ECO:0000259" key="1">
    <source>
        <dbReference type="Pfam" id="PF13614"/>
    </source>
</evidence>
<dbReference type="Pfam" id="PF13614">
    <property type="entry name" value="AAA_31"/>
    <property type="match status" value="1"/>
</dbReference>
<accession>A0A2H9T488</accession>
<dbReference type="AlphaFoldDB" id="A0A2H9T488"/>
<proteinExistence type="predicted"/>
<organism evidence="2">
    <name type="scientific">invertebrate metagenome</name>
    <dbReference type="NCBI Taxonomy" id="1711999"/>
    <lineage>
        <taxon>unclassified sequences</taxon>
        <taxon>metagenomes</taxon>
        <taxon>organismal metagenomes</taxon>
    </lineage>
</organism>
<reference evidence="2" key="1">
    <citation type="journal article" date="2017" name="Appl. Environ. Microbiol.">
        <title>Molecular characterization of an Endozoicomonas-like organism causing infection in king scallop Pecten maximus L.</title>
        <authorList>
            <person name="Cano I."/>
            <person name="van Aerle R."/>
            <person name="Ross S."/>
            <person name="Verner-Jeffreys D.W."/>
            <person name="Paley R.K."/>
            <person name="Rimmer G."/>
            <person name="Ryder D."/>
            <person name="Hooper P."/>
            <person name="Stone D."/>
            <person name="Feist S.W."/>
        </authorList>
    </citation>
    <scope>NUCLEOTIDE SEQUENCE</scope>
</reference>
<dbReference type="SUPFAM" id="SSF52540">
    <property type="entry name" value="P-loop containing nucleoside triphosphate hydrolases"/>
    <property type="match status" value="1"/>
</dbReference>
<protein>
    <recommendedName>
        <fullName evidence="1">AAA domain-containing protein</fullName>
    </recommendedName>
</protein>
<comment type="caution">
    <text evidence="2">The sequence shown here is derived from an EMBL/GenBank/DDBJ whole genome shotgun (WGS) entry which is preliminary data.</text>
</comment>